<evidence type="ECO:0000256" key="6">
    <source>
        <dbReference type="ARBA" id="ARBA00022806"/>
    </source>
</evidence>
<keyword evidence="5" id="KW-0378">Hydrolase</keyword>
<dbReference type="FunFam" id="1.20.120.1080:FF:000018">
    <property type="entry name" value="Pre-mRNA-splicing factor ATP-dependent RNA helicase prp16"/>
    <property type="match status" value="1"/>
</dbReference>
<dbReference type="PANTHER" id="PTHR18934">
    <property type="entry name" value="ATP-DEPENDENT RNA HELICASE"/>
    <property type="match status" value="1"/>
</dbReference>
<feature type="compositionally biased region" description="Gly residues" evidence="12">
    <location>
        <begin position="26"/>
        <end position="38"/>
    </location>
</feature>
<sequence length="1268" mass="143463">MSEKKGQFSSSSSRLTSLLPTNLQGGLQGGLQKGGLQGGLNSSSKPTDNNDMMPPPPQRSKLGLDRNYRSRMDETPSHGGGVNREAQLKIRQKERERERRRHRYDSDSSEEYKKKKSKKKKRYRSRSRSRSRSKSPSPRRRDRDRSDDRRSEKRGRDRDRESYSSSQRRDRSSRRDYDRDRRYDSSSRSSSSRYRDDRYVTPSTHASTSTRRDQSEYSRRRQDIAYAQTPMMDSRSNDRNRSYSNHHRNRDTNSNAWENETPLYNRKSDADDIAQRAVTSVRAFPGGGGATATPMIRSQNSRKPDIVPEQDDEEFDREFYLADDEEFVQDGNDNMGRFLYESAKTKAREKEMQQQREKNVNPLRNAKRNALMDDQEAWENSRLLSSGAAVRGNVDLDFGSEEDTRVTLLVHQVKPPFLGKGASAFSRIRNAVPTVKDNTSDFAKMAREGSVTLARLREKKEKNTMRDKFWQIGGSRMGSAMGVKEKETEDGDKSKNVVQGETKKSDAAQEENADGEIDYKKSSGFASHMNKDGEKSEAVSEFAKKKSIRQQREYLPAFTVRDDLLNVVRENNVIVVVGETGSGKTTQLTQYLMEEGYCEYGMVGCTQPRRVAAMSVAKRVSEEVSAGVKEKGIPLGEKDKLGGTVGYAIRFEDMTSEHTLIKYMTDGVLLRESIRDPDLNMYSCIVLDECHERSLNTDVILGVLRKVVARRSDLKLIVTSATVNADLFSEFFGGVPVFRIPGRTFPVETYFSKSVQEDYVMAAVKQTIQIHFNSPAGDILIFMTGQEDIVGTCTVLAEKMEQLSEEDSPPLMILPMYSQLPADLQAKIFEAAPKGVRKCIVSTNVAETSLTVDGIKYVIDAGFCKLKVYNPKIGMDALNVTPISQANAKQRSGRAGRTGPGYCFRLYTERQFSDELMYSTVPEIQRTNLSNVVLLLKTLGVDNLMDFDFMDPPPEENIMTSLYQLWILGALDNQGSLTTMGRRMADFPLDPPLSKMLLFAHEEGQCSTEMLVIVSMLSVPSVFFRPKDREEESDAAREKFFVPESDHLTLLNVYLRAKQYKFDAQWCTRHFIHSKGIRKAREVHAQLLDLMKQQKLNPVSCGGSWDIVRKSICSAYFYNSSKIKGIGEYINMLSGLPSALHPSSALFGLGYTPDYLCYHELISTTKEYMSCVTAVEGEWLAELGPMFFSVKESFETTLKRREKERLEAKQRKNEFAKRQAAESSKKSGNSSLMRSSTQTMASRIATPGRASSSSTPKFMPKKRGRLGL</sequence>
<dbReference type="EMBL" id="BLLK01000069">
    <property type="protein sequence ID" value="GFH59962.1"/>
    <property type="molecule type" value="Genomic_DNA"/>
</dbReference>
<dbReference type="SMART" id="SM00847">
    <property type="entry name" value="HA2"/>
    <property type="match status" value="1"/>
</dbReference>
<evidence type="ECO:0000259" key="13">
    <source>
        <dbReference type="PROSITE" id="PS51192"/>
    </source>
</evidence>
<feature type="region of interest" description="Disordered" evidence="12">
    <location>
        <begin position="1206"/>
        <end position="1268"/>
    </location>
</feature>
<evidence type="ECO:0000313" key="15">
    <source>
        <dbReference type="EMBL" id="GFH59962.1"/>
    </source>
</evidence>
<evidence type="ECO:0000256" key="3">
    <source>
        <dbReference type="ARBA" id="ARBA00022664"/>
    </source>
</evidence>
<feature type="compositionally biased region" description="Basic and acidic residues" evidence="12">
    <location>
        <begin position="529"/>
        <end position="538"/>
    </location>
</feature>
<evidence type="ECO:0000256" key="7">
    <source>
        <dbReference type="ARBA" id="ARBA00022840"/>
    </source>
</evidence>
<dbReference type="InterPro" id="IPR011545">
    <property type="entry name" value="DEAD/DEAH_box_helicase_dom"/>
</dbReference>
<evidence type="ECO:0000259" key="14">
    <source>
        <dbReference type="PROSITE" id="PS51194"/>
    </source>
</evidence>
<reference evidence="15 16" key="1">
    <citation type="journal article" date="2021" name="Sci. Rep.">
        <title>The genome of the diatom Chaetoceros tenuissimus carries an ancient integrated fragment of an extant virus.</title>
        <authorList>
            <person name="Hongo Y."/>
            <person name="Kimura K."/>
            <person name="Takaki Y."/>
            <person name="Yoshida Y."/>
            <person name="Baba S."/>
            <person name="Kobayashi G."/>
            <person name="Nagasaki K."/>
            <person name="Hano T."/>
            <person name="Tomaru Y."/>
        </authorList>
    </citation>
    <scope>NUCLEOTIDE SEQUENCE [LARGE SCALE GENOMIC DNA]</scope>
    <source>
        <strain evidence="15 16">NIES-3715</strain>
    </source>
</reference>
<feature type="domain" description="Helicase ATP-binding" evidence="13">
    <location>
        <begin position="565"/>
        <end position="741"/>
    </location>
</feature>
<feature type="compositionally biased region" description="Basic residues" evidence="12">
    <location>
        <begin position="114"/>
        <end position="138"/>
    </location>
</feature>
<feature type="compositionally biased region" description="Basic and acidic residues" evidence="12">
    <location>
        <begin position="86"/>
        <end position="97"/>
    </location>
</feature>
<dbReference type="Gene3D" id="1.20.120.1080">
    <property type="match status" value="1"/>
</dbReference>
<dbReference type="Pfam" id="PF00271">
    <property type="entry name" value="Helicase_C"/>
    <property type="match status" value="1"/>
</dbReference>
<name>A0AAD3D9K7_9STRA</name>
<keyword evidence="7" id="KW-0067">ATP-binding</keyword>
<evidence type="ECO:0000256" key="12">
    <source>
        <dbReference type="SAM" id="MobiDB-lite"/>
    </source>
</evidence>
<feature type="compositionally biased region" description="Basic and acidic residues" evidence="12">
    <location>
        <begin position="104"/>
        <end position="113"/>
    </location>
</feature>
<feature type="compositionally biased region" description="Basic and acidic residues" evidence="12">
    <location>
        <begin position="210"/>
        <end position="223"/>
    </location>
</feature>
<dbReference type="InterPro" id="IPR011709">
    <property type="entry name" value="DEAD-box_helicase_OB_fold"/>
</dbReference>
<dbReference type="InterPro" id="IPR014001">
    <property type="entry name" value="Helicase_ATP-bd"/>
</dbReference>
<dbReference type="GO" id="GO:0003723">
    <property type="term" value="F:RNA binding"/>
    <property type="evidence" value="ECO:0007669"/>
    <property type="project" value="TreeGrafter"/>
</dbReference>
<dbReference type="CDD" id="cd18791">
    <property type="entry name" value="SF2_C_RHA"/>
    <property type="match status" value="1"/>
</dbReference>
<feature type="region of interest" description="Disordered" evidence="12">
    <location>
        <begin position="284"/>
        <end position="310"/>
    </location>
</feature>
<dbReference type="Pfam" id="PF04408">
    <property type="entry name" value="WHD_HA2"/>
    <property type="match status" value="1"/>
</dbReference>
<dbReference type="FunFam" id="3.40.50.300:FF:000007">
    <property type="entry name" value="Pre-mRNA-splicing factor ATP-dependent RNA helicase"/>
    <property type="match status" value="1"/>
</dbReference>
<evidence type="ECO:0000256" key="1">
    <source>
        <dbReference type="ARBA" id="ARBA00004123"/>
    </source>
</evidence>
<dbReference type="InterPro" id="IPR027417">
    <property type="entry name" value="P-loop_NTPase"/>
</dbReference>
<comment type="similarity">
    <text evidence="10">Belongs to the DEAD box helicase family. DEAH subfamily. PRP16 sub-subfamily.</text>
</comment>
<dbReference type="Pfam" id="PF21010">
    <property type="entry name" value="HA2_C"/>
    <property type="match status" value="1"/>
</dbReference>
<feature type="compositionally biased region" description="Basic residues" evidence="12">
    <location>
        <begin position="1259"/>
        <end position="1268"/>
    </location>
</feature>
<dbReference type="SUPFAM" id="SSF52540">
    <property type="entry name" value="P-loop containing nucleoside triphosphate hydrolases"/>
    <property type="match status" value="1"/>
</dbReference>
<evidence type="ECO:0000256" key="2">
    <source>
        <dbReference type="ARBA" id="ARBA00012552"/>
    </source>
</evidence>
<comment type="caution">
    <text evidence="15">The sequence shown here is derived from an EMBL/GenBank/DDBJ whole genome shotgun (WGS) entry which is preliminary data.</text>
</comment>
<keyword evidence="16" id="KW-1185">Reference proteome</keyword>
<comment type="catalytic activity">
    <reaction evidence="11">
        <text>ATP + H2O = ADP + phosphate + H(+)</text>
        <dbReference type="Rhea" id="RHEA:13065"/>
        <dbReference type="ChEBI" id="CHEBI:15377"/>
        <dbReference type="ChEBI" id="CHEBI:15378"/>
        <dbReference type="ChEBI" id="CHEBI:30616"/>
        <dbReference type="ChEBI" id="CHEBI:43474"/>
        <dbReference type="ChEBI" id="CHEBI:456216"/>
        <dbReference type="EC" id="3.6.4.13"/>
    </reaction>
</comment>
<dbReference type="PROSITE" id="PS51192">
    <property type="entry name" value="HELICASE_ATP_BIND_1"/>
    <property type="match status" value="1"/>
</dbReference>
<feature type="compositionally biased region" description="Basic and acidic residues" evidence="12">
    <location>
        <begin position="483"/>
        <end position="507"/>
    </location>
</feature>
<dbReference type="GO" id="GO:0000398">
    <property type="term" value="P:mRNA splicing, via spliceosome"/>
    <property type="evidence" value="ECO:0007669"/>
    <property type="project" value="UniProtKB-ARBA"/>
</dbReference>
<keyword evidence="3" id="KW-0507">mRNA processing</keyword>
<dbReference type="SMART" id="SM00487">
    <property type="entry name" value="DEXDc"/>
    <property type="match status" value="1"/>
</dbReference>
<feature type="region of interest" description="Disordered" evidence="12">
    <location>
        <begin position="480"/>
        <end position="538"/>
    </location>
</feature>
<feature type="compositionally biased region" description="Basic and acidic residues" evidence="12">
    <location>
        <begin position="139"/>
        <end position="185"/>
    </location>
</feature>
<evidence type="ECO:0000256" key="8">
    <source>
        <dbReference type="ARBA" id="ARBA00023187"/>
    </source>
</evidence>
<feature type="compositionally biased region" description="Basic and acidic residues" evidence="12">
    <location>
        <begin position="62"/>
        <end position="76"/>
    </location>
</feature>
<keyword evidence="8" id="KW-0508">mRNA splicing</keyword>
<evidence type="ECO:0000256" key="11">
    <source>
        <dbReference type="ARBA" id="ARBA00047984"/>
    </source>
</evidence>
<dbReference type="PROSITE" id="PS51194">
    <property type="entry name" value="HELICASE_CTER"/>
    <property type="match status" value="1"/>
</dbReference>
<organism evidence="15 16">
    <name type="scientific">Chaetoceros tenuissimus</name>
    <dbReference type="NCBI Taxonomy" id="426638"/>
    <lineage>
        <taxon>Eukaryota</taxon>
        <taxon>Sar</taxon>
        <taxon>Stramenopiles</taxon>
        <taxon>Ochrophyta</taxon>
        <taxon>Bacillariophyta</taxon>
        <taxon>Coscinodiscophyceae</taxon>
        <taxon>Chaetocerotophycidae</taxon>
        <taxon>Chaetocerotales</taxon>
        <taxon>Chaetocerotaceae</taxon>
        <taxon>Chaetoceros</taxon>
    </lineage>
</organism>
<dbReference type="GO" id="GO:0016787">
    <property type="term" value="F:hydrolase activity"/>
    <property type="evidence" value="ECO:0007669"/>
    <property type="project" value="UniProtKB-KW"/>
</dbReference>
<dbReference type="EC" id="3.6.4.13" evidence="2"/>
<keyword evidence="4" id="KW-0547">Nucleotide-binding</keyword>
<evidence type="ECO:0000256" key="10">
    <source>
        <dbReference type="ARBA" id="ARBA00038040"/>
    </source>
</evidence>
<feature type="compositionally biased region" description="Low complexity" evidence="12">
    <location>
        <begin position="9"/>
        <end position="25"/>
    </location>
</feature>
<dbReference type="Proteomes" id="UP001054902">
    <property type="component" value="Unassembled WGS sequence"/>
</dbReference>
<proteinExistence type="inferred from homology"/>
<dbReference type="Gene3D" id="3.40.50.300">
    <property type="entry name" value="P-loop containing nucleotide triphosphate hydrolases"/>
    <property type="match status" value="2"/>
</dbReference>
<evidence type="ECO:0000313" key="16">
    <source>
        <dbReference type="Proteomes" id="UP001054902"/>
    </source>
</evidence>
<evidence type="ECO:0000256" key="4">
    <source>
        <dbReference type="ARBA" id="ARBA00022741"/>
    </source>
</evidence>
<dbReference type="GO" id="GO:0003724">
    <property type="term" value="F:RNA helicase activity"/>
    <property type="evidence" value="ECO:0007669"/>
    <property type="project" value="UniProtKB-EC"/>
</dbReference>
<dbReference type="InterPro" id="IPR001650">
    <property type="entry name" value="Helicase_C-like"/>
</dbReference>
<accession>A0AAD3D9K7</accession>
<dbReference type="FunFam" id="3.40.50.300:FF:000615">
    <property type="entry name" value="pre-mRNA-splicing factor ATP-dependent RNA helicase DEAH7"/>
    <property type="match status" value="1"/>
</dbReference>
<evidence type="ECO:0000256" key="9">
    <source>
        <dbReference type="ARBA" id="ARBA00023242"/>
    </source>
</evidence>
<feature type="domain" description="Helicase C-terminal" evidence="14">
    <location>
        <begin position="763"/>
        <end position="940"/>
    </location>
</feature>
<dbReference type="SMART" id="SM00490">
    <property type="entry name" value="HELICc"/>
    <property type="match status" value="1"/>
</dbReference>
<feature type="compositionally biased region" description="Basic and acidic residues" evidence="12">
    <location>
        <begin position="1206"/>
        <end position="1225"/>
    </location>
</feature>
<dbReference type="Pfam" id="PF07717">
    <property type="entry name" value="OB_NTP_bind"/>
    <property type="match status" value="1"/>
</dbReference>
<dbReference type="InterPro" id="IPR048333">
    <property type="entry name" value="HA2_WH"/>
</dbReference>
<protein>
    <recommendedName>
        <fullName evidence="2">RNA helicase</fullName>
        <ecNumber evidence="2">3.6.4.13</ecNumber>
    </recommendedName>
</protein>
<feature type="compositionally biased region" description="Polar residues" evidence="12">
    <location>
        <begin position="1226"/>
        <end position="1241"/>
    </location>
</feature>
<dbReference type="GO" id="GO:0005524">
    <property type="term" value="F:ATP binding"/>
    <property type="evidence" value="ECO:0007669"/>
    <property type="project" value="UniProtKB-KW"/>
</dbReference>
<keyword evidence="6 15" id="KW-0347">Helicase</keyword>
<dbReference type="Pfam" id="PF00270">
    <property type="entry name" value="DEAD"/>
    <property type="match status" value="1"/>
</dbReference>
<comment type="subcellular location">
    <subcellularLocation>
        <location evidence="1">Nucleus</location>
    </subcellularLocation>
</comment>
<gene>
    <name evidence="15" type="ORF">CTEN210_16438</name>
</gene>
<evidence type="ECO:0000256" key="5">
    <source>
        <dbReference type="ARBA" id="ARBA00022801"/>
    </source>
</evidence>
<dbReference type="InterPro" id="IPR007502">
    <property type="entry name" value="Helicase-assoc_dom"/>
</dbReference>
<dbReference type="PANTHER" id="PTHR18934:SF91">
    <property type="entry name" value="PRE-MRNA-SPLICING FACTOR ATP-DEPENDENT RNA HELICASE PRP16"/>
    <property type="match status" value="1"/>
</dbReference>
<feature type="region of interest" description="Disordered" evidence="12">
    <location>
        <begin position="1"/>
        <end position="259"/>
    </location>
</feature>
<dbReference type="GO" id="GO:0005634">
    <property type="term" value="C:nucleus"/>
    <property type="evidence" value="ECO:0007669"/>
    <property type="project" value="UniProtKB-SubCell"/>
</dbReference>
<keyword evidence="9" id="KW-0539">Nucleus</keyword>
<dbReference type="AlphaFoldDB" id="A0AAD3D9K7"/>